<proteinExistence type="inferred from homology"/>
<dbReference type="Proteomes" id="UP000322976">
    <property type="component" value="Unassembled WGS sequence"/>
</dbReference>
<dbReference type="EC" id="3.5.99.2" evidence="5"/>
<comment type="similarity">
    <text evidence="3">Belongs to the TenA family.</text>
</comment>
<dbReference type="AlphaFoldDB" id="A0A5D8QBG7"/>
<evidence type="ECO:0000256" key="8">
    <source>
        <dbReference type="ARBA" id="ARBA00048337"/>
    </source>
</evidence>
<evidence type="ECO:0000259" key="9">
    <source>
        <dbReference type="Pfam" id="PF03070"/>
    </source>
</evidence>
<evidence type="ECO:0000256" key="2">
    <source>
        <dbReference type="ARBA" id="ARBA00004948"/>
    </source>
</evidence>
<comment type="pathway">
    <text evidence="2">Cofactor biosynthesis; thiamine diphosphate biosynthesis.</text>
</comment>
<dbReference type="GO" id="GO:0050334">
    <property type="term" value="F:thiaminase activity"/>
    <property type="evidence" value="ECO:0007669"/>
    <property type="project" value="UniProtKB-EC"/>
</dbReference>
<dbReference type="Gene3D" id="1.20.910.10">
    <property type="entry name" value="Heme oxygenase-like"/>
    <property type="match status" value="1"/>
</dbReference>
<sequence length="75" mass="8665">MVLTPYLISQDAFYLESYARVFAAAIAKSPDREAMYDFKYLLDSSINELKLHRGYAERWGFGLEIRPGHAVKIHL</sequence>
<dbReference type="GO" id="GO:0009229">
    <property type="term" value="P:thiamine diphosphate biosynthetic process"/>
    <property type="evidence" value="ECO:0007669"/>
    <property type="project" value="UniProtKB-UniPathway"/>
</dbReference>
<accession>A0A5D8QBG7</accession>
<dbReference type="Pfam" id="PF03070">
    <property type="entry name" value="TENA_THI-4"/>
    <property type="match status" value="1"/>
</dbReference>
<dbReference type="RefSeq" id="WP_149545884.1">
    <property type="nucleotide sequence ID" value="NZ_VTPS01000017.1"/>
</dbReference>
<keyword evidence="11" id="KW-1185">Reference proteome</keyword>
<comment type="caution">
    <text evidence="10">The sequence shown here is derived from an EMBL/GenBank/DDBJ whole genome shotgun (WGS) entry which is preliminary data.</text>
</comment>
<dbReference type="EMBL" id="VTPS01000017">
    <property type="protein sequence ID" value="TZE81136.1"/>
    <property type="molecule type" value="Genomic_DNA"/>
</dbReference>
<name>A0A5D8QBG7_9THEO</name>
<evidence type="ECO:0000256" key="4">
    <source>
        <dbReference type="ARBA" id="ARBA00011881"/>
    </source>
</evidence>
<evidence type="ECO:0000256" key="6">
    <source>
        <dbReference type="ARBA" id="ARBA00013647"/>
    </source>
</evidence>
<comment type="subunit">
    <text evidence="4">Homotetramer.</text>
</comment>
<reference evidence="10 11" key="1">
    <citation type="submission" date="2019-08" db="EMBL/GenBank/DDBJ databases">
        <title>Calorimonas adulescens gen. nov., sp. nov., an anaerobic thermophilic bacterium from Sakhalin hot spring.</title>
        <authorList>
            <person name="Khomyakova M.A."/>
            <person name="Merkel A.Y."/>
            <person name="Novikov A."/>
            <person name="Bonch-Osmolovskaya E.A."/>
            <person name="Slobodkin A.I."/>
        </authorList>
    </citation>
    <scope>NUCLEOTIDE SEQUENCE [LARGE SCALE GENOMIC DNA]</scope>
    <source>
        <strain evidence="10 11">A05MB</strain>
    </source>
</reference>
<organism evidence="10 11">
    <name type="scientific">Calorimonas adulescens</name>
    <dbReference type="NCBI Taxonomy" id="2606906"/>
    <lineage>
        <taxon>Bacteria</taxon>
        <taxon>Bacillati</taxon>
        <taxon>Bacillota</taxon>
        <taxon>Clostridia</taxon>
        <taxon>Thermoanaerobacterales</taxon>
        <taxon>Thermoanaerobacteraceae</taxon>
        <taxon>Calorimonas</taxon>
    </lineage>
</organism>
<evidence type="ECO:0000256" key="3">
    <source>
        <dbReference type="ARBA" id="ARBA00010264"/>
    </source>
</evidence>
<dbReference type="UniPathway" id="UPA00060"/>
<evidence type="ECO:0000313" key="11">
    <source>
        <dbReference type="Proteomes" id="UP000322976"/>
    </source>
</evidence>
<gene>
    <name evidence="10" type="ORF">FWJ32_10355</name>
</gene>
<dbReference type="InterPro" id="IPR016084">
    <property type="entry name" value="Haem_Oase-like_multi-hlx"/>
</dbReference>
<dbReference type="InterPro" id="IPR004305">
    <property type="entry name" value="Thiaminase-2/PQQC"/>
</dbReference>
<dbReference type="SUPFAM" id="SSF48613">
    <property type="entry name" value="Heme oxygenase-like"/>
    <property type="match status" value="1"/>
</dbReference>
<protein>
    <recommendedName>
        <fullName evidence="6">Aminopyrimidine aminohydrolase</fullName>
        <ecNumber evidence="5">3.5.99.2</ecNumber>
    </recommendedName>
</protein>
<evidence type="ECO:0000256" key="1">
    <source>
        <dbReference type="ARBA" id="ARBA00001881"/>
    </source>
</evidence>
<keyword evidence="7" id="KW-0784">Thiamine biosynthesis</keyword>
<feature type="domain" description="Thiaminase-2/PQQC" evidence="9">
    <location>
        <begin position="8"/>
        <end position="61"/>
    </location>
</feature>
<evidence type="ECO:0000256" key="5">
    <source>
        <dbReference type="ARBA" id="ARBA00012684"/>
    </source>
</evidence>
<comment type="catalytic activity">
    <reaction evidence="1">
        <text>4-amino-5-aminomethyl-2-methylpyrimidine + H2O = 4-amino-5-hydroxymethyl-2-methylpyrimidine + NH4(+)</text>
        <dbReference type="Rhea" id="RHEA:31799"/>
        <dbReference type="ChEBI" id="CHEBI:15377"/>
        <dbReference type="ChEBI" id="CHEBI:16892"/>
        <dbReference type="ChEBI" id="CHEBI:28938"/>
        <dbReference type="ChEBI" id="CHEBI:63416"/>
        <dbReference type="EC" id="3.5.99.2"/>
    </reaction>
</comment>
<evidence type="ECO:0000313" key="10">
    <source>
        <dbReference type="EMBL" id="TZE81136.1"/>
    </source>
</evidence>
<evidence type="ECO:0000256" key="7">
    <source>
        <dbReference type="ARBA" id="ARBA00022977"/>
    </source>
</evidence>
<comment type="catalytic activity">
    <reaction evidence="8">
        <text>thiamine + H2O = 5-(2-hydroxyethyl)-4-methylthiazole + 4-amino-5-hydroxymethyl-2-methylpyrimidine + H(+)</text>
        <dbReference type="Rhea" id="RHEA:17509"/>
        <dbReference type="ChEBI" id="CHEBI:15377"/>
        <dbReference type="ChEBI" id="CHEBI:15378"/>
        <dbReference type="ChEBI" id="CHEBI:16892"/>
        <dbReference type="ChEBI" id="CHEBI:17957"/>
        <dbReference type="ChEBI" id="CHEBI:18385"/>
        <dbReference type="EC" id="3.5.99.2"/>
    </reaction>
</comment>
<dbReference type="GO" id="GO:0009228">
    <property type="term" value="P:thiamine biosynthetic process"/>
    <property type="evidence" value="ECO:0007669"/>
    <property type="project" value="UniProtKB-KW"/>
</dbReference>